<dbReference type="AlphaFoldDB" id="A0A2S8BAB1"/>
<organism evidence="2 3">
    <name type="scientific">Sphingopyxis lindanitolerans</name>
    <dbReference type="NCBI Taxonomy" id="2054227"/>
    <lineage>
        <taxon>Bacteria</taxon>
        <taxon>Pseudomonadati</taxon>
        <taxon>Pseudomonadota</taxon>
        <taxon>Alphaproteobacteria</taxon>
        <taxon>Sphingomonadales</taxon>
        <taxon>Sphingomonadaceae</taxon>
        <taxon>Sphingopyxis</taxon>
    </lineage>
</organism>
<comment type="caution">
    <text evidence="2">The sequence shown here is derived from an EMBL/GenBank/DDBJ whole genome shotgun (WGS) entry which is preliminary data.</text>
</comment>
<feature type="transmembrane region" description="Helical" evidence="1">
    <location>
        <begin position="46"/>
        <end position="67"/>
    </location>
</feature>
<evidence type="ECO:0000256" key="1">
    <source>
        <dbReference type="SAM" id="Phobius"/>
    </source>
</evidence>
<accession>A0A2S8BAB1</accession>
<dbReference type="Proteomes" id="UP000238954">
    <property type="component" value="Chromosome"/>
</dbReference>
<proteinExistence type="predicted"/>
<dbReference type="OrthoDB" id="7408924at2"/>
<feature type="transmembrane region" description="Helical" evidence="1">
    <location>
        <begin position="187"/>
        <end position="204"/>
    </location>
</feature>
<protein>
    <submittedName>
        <fullName evidence="2">Uncharacterized protein</fullName>
    </submittedName>
</protein>
<evidence type="ECO:0000313" key="3">
    <source>
        <dbReference type="Proteomes" id="UP000238954"/>
    </source>
</evidence>
<keyword evidence="1" id="KW-1133">Transmembrane helix</keyword>
<dbReference type="EMBL" id="PHFW01000002">
    <property type="protein sequence ID" value="PQM29169.1"/>
    <property type="molecule type" value="Genomic_DNA"/>
</dbReference>
<feature type="transmembrane region" description="Helical" evidence="1">
    <location>
        <begin position="154"/>
        <end position="175"/>
    </location>
</feature>
<name>A0A2S8BAB1_9SPHN</name>
<feature type="transmembrane region" description="Helical" evidence="1">
    <location>
        <begin position="124"/>
        <end position="142"/>
    </location>
</feature>
<keyword evidence="1" id="KW-0812">Transmembrane</keyword>
<sequence length="207" mass="22564">MANEPQPRRRGPGVLAPIAILFAAAMLAGGFAGYNQAAVEAGNAALAPWVGPLVAFLFGAGALTLYFRRHVDTWRSWSPRKRLYWVSLAFSFALGIVIAVLMQAGQMNGAAEIFSNAALSPTTGLLLAALWVGGLGIAMVFYHRSIDDHERYAYQLGAVAGFYAFVIPCPVWWVLWRADIAPPIDAMALFVLALTVNLAVYLWFKFR</sequence>
<feature type="transmembrane region" description="Helical" evidence="1">
    <location>
        <begin position="12"/>
        <end position="34"/>
    </location>
</feature>
<gene>
    <name evidence="2" type="ORF">CVO77_03775</name>
</gene>
<keyword evidence="1" id="KW-0472">Membrane</keyword>
<keyword evidence="3" id="KW-1185">Reference proteome</keyword>
<evidence type="ECO:0000313" key="2">
    <source>
        <dbReference type="EMBL" id="PQM29169.1"/>
    </source>
</evidence>
<feature type="transmembrane region" description="Helical" evidence="1">
    <location>
        <begin position="83"/>
        <end position="104"/>
    </location>
</feature>
<reference evidence="3" key="1">
    <citation type="submission" date="2017-11" db="EMBL/GenBank/DDBJ databases">
        <title>The complete genome sequence of Sphingopyxis pomeranensis sp. nov. strain WS5A3p.</title>
        <authorList>
            <person name="Kaminski M.A."/>
        </authorList>
    </citation>
    <scope>NUCLEOTIDE SEQUENCE [LARGE SCALE GENOMIC DNA]</scope>
    <source>
        <strain evidence="3">WS5A3p</strain>
    </source>
</reference>